<sequence>MEQADSLIDPVTTALDCVNGLARAELEDRVARLSAAYTGSPAAAAELLALQKQIRELSPRA</sequence>
<dbReference type="AlphaFoldDB" id="A0A645HA35"/>
<dbReference type="EMBL" id="VSSQ01089714">
    <property type="protein sequence ID" value="MPN35878.1"/>
    <property type="molecule type" value="Genomic_DNA"/>
</dbReference>
<comment type="caution">
    <text evidence="1">The sequence shown here is derived from an EMBL/GenBank/DDBJ whole genome shotgun (WGS) entry which is preliminary data.</text>
</comment>
<gene>
    <name evidence="1" type="ORF">SDC9_183380</name>
</gene>
<proteinExistence type="predicted"/>
<reference evidence="1" key="1">
    <citation type="submission" date="2019-08" db="EMBL/GenBank/DDBJ databases">
        <authorList>
            <person name="Kucharzyk K."/>
            <person name="Murdoch R.W."/>
            <person name="Higgins S."/>
            <person name="Loffler F."/>
        </authorList>
    </citation>
    <scope>NUCLEOTIDE SEQUENCE</scope>
</reference>
<protein>
    <submittedName>
        <fullName evidence="1">Uncharacterized protein</fullName>
    </submittedName>
</protein>
<organism evidence="1">
    <name type="scientific">bioreactor metagenome</name>
    <dbReference type="NCBI Taxonomy" id="1076179"/>
    <lineage>
        <taxon>unclassified sequences</taxon>
        <taxon>metagenomes</taxon>
        <taxon>ecological metagenomes</taxon>
    </lineage>
</organism>
<accession>A0A645HA35</accession>
<name>A0A645HA35_9ZZZZ</name>
<evidence type="ECO:0000313" key="1">
    <source>
        <dbReference type="EMBL" id="MPN35878.1"/>
    </source>
</evidence>